<dbReference type="InterPro" id="IPR050399">
    <property type="entry name" value="HPr"/>
</dbReference>
<dbReference type="OrthoDB" id="9809047at2"/>
<sequence length="85" mass="9529">MKKFEYIITKPAGIHARPAGMLVKEVSVYESSITIEKNGQTADGKRLMALMSLNVNCKEKVTFIMEGTDEDMVAIKLETFCKENL</sequence>
<evidence type="ECO:0000256" key="3">
    <source>
        <dbReference type="ARBA" id="ARBA00022683"/>
    </source>
</evidence>
<dbReference type="Proteomes" id="UP000284277">
    <property type="component" value="Unassembled WGS sequence"/>
</dbReference>
<protein>
    <submittedName>
        <fullName evidence="5">PTS galactitol transporter subunit IIC</fullName>
    </submittedName>
</protein>
<dbReference type="Pfam" id="PF00381">
    <property type="entry name" value="PTS-HPr"/>
    <property type="match status" value="1"/>
</dbReference>
<dbReference type="PROSITE" id="PS51350">
    <property type="entry name" value="PTS_HPR_DOM"/>
    <property type="match status" value="1"/>
</dbReference>
<dbReference type="AlphaFoldDB" id="A0A419SYQ1"/>
<dbReference type="NCBIfam" id="TIGR01003">
    <property type="entry name" value="PTS_HPr_family"/>
    <property type="match status" value="1"/>
</dbReference>
<evidence type="ECO:0000313" key="5">
    <source>
        <dbReference type="EMBL" id="RKD30392.1"/>
    </source>
</evidence>
<reference evidence="5 6" key="1">
    <citation type="submission" date="2016-08" db="EMBL/GenBank/DDBJ databases">
        <title>A new outlook on sporulation: Clostridium algidixylanolyticum.</title>
        <authorList>
            <person name="Poppleton D.I."/>
            <person name="Gribaldo S."/>
        </authorList>
    </citation>
    <scope>NUCLEOTIDE SEQUENCE [LARGE SCALE GENOMIC DNA]</scope>
    <source>
        <strain evidence="5 6">SPL73</strain>
    </source>
</reference>
<evidence type="ECO:0000256" key="2">
    <source>
        <dbReference type="ARBA" id="ARBA00022490"/>
    </source>
</evidence>
<gene>
    <name evidence="5" type="ORF">BET01_07330</name>
</gene>
<dbReference type="InterPro" id="IPR000032">
    <property type="entry name" value="HPr-like"/>
</dbReference>
<evidence type="ECO:0000313" key="6">
    <source>
        <dbReference type="Proteomes" id="UP000284277"/>
    </source>
</evidence>
<dbReference type="RefSeq" id="WP_120197980.1">
    <property type="nucleotide sequence ID" value="NZ_MCIA01000031.1"/>
</dbReference>
<dbReference type="GO" id="GO:0005737">
    <property type="term" value="C:cytoplasm"/>
    <property type="evidence" value="ECO:0007669"/>
    <property type="project" value="UniProtKB-SubCell"/>
</dbReference>
<evidence type="ECO:0000256" key="1">
    <source>
        <dbReference type="ARBA" id="ARBA00004496"/>
    </source>
</evidence>
<dbReference type="Gene3D" id="3.30.1340.10">
    <property type="entry name" value="HPr-like"/>
    <property type="match status" value="1"/>
</dbReference>
<comment type="caution">
    <text evidence="5">The sequence shown here is derived from an EMBL/GenBank/DDBJ whole genome shotgun (WGS) entry which is preliminary data.</text>
</comment>
<keyword evidence="6" id="KW-1185">Reference proteome</keyword>
<feature type="domain" description="HPr" evidence="4">
    <location>
        <begin position="1"/>
        <end position="85"/>
    </location>
</feature>
<comment type="subcellular location">
    <subcellularLocation>
        <location evidence="1">Cytoplasm</location>
    </subcellularLocation>
</comment>
<proteinExistence type="predicted"/>
<dbReference type="SUPFAM" id="SSF55594">
    <property type="entry name" value="HPr-like"/>
    <property type="match status" value="1"/>
</dbReference>
<accession>A0A419SYQ1</accession>
<keyword evidence="3" id="KW-0598">Phosphotransferase system</keyword>
<dbReference type="GO" id="GO:0009401">
    <property type="term" value="P:phosphoenolpyruvate-dependent sugar phosphotransferase system"/>
    <property type="evidence" value="ECO:0007669"/>
    <property type="project" value="UniProtKB-KW"/>
</dbReference>
<dbReference type="EMBL" id="MCIA01000031">
    <property type="protein sequence ID" value="RKD30392.1"/>
    <property type="molecule type" value="Genomic_DNA"/>
</dbReference>
<name>A0A419SYQ1_9FIRM</name>
<dbReference type="PANTHER" id="PTHR33705:SF2">
    <property type="entry name" value="PHOSPHOCARRIER PROTEIN NPR"/>
    <property type="match status" value="1"/>
</dbReference>
<organism evidence="5 6">
    <name type="scientific">Lacrimispora algidixylanolytica</name>
    <dbReference type="NCBI Taxonomy" id="94868"/>
    <lineage>
        <taxon>Bacteria</taxon>
        <taxon>Bacillati</taxon>
        <taxon>Bacillota</taxon>
        <taxon>Clostridia</taxon>
        <taxon>Lachnospirales</taxon>
        <taxon>Lachnospiraceae</taxon>
        <taxon>Lacrimispora</taxon>
    </lineage>
</organism>
<dbReference type="PANTHER" id="PTHR33705">
    <property type="entry name" value="PHOSPHOCARRIER PROTEIN HPR"/>
    <property type="match status" value="1"/>
</dbReference>
<dbReference type="PRINTS" id="PR00107">
    <property type="entry name" value="PHOSPHOCPHPR"/>
</dbReference>
<keyword evidence="2" id="KW-0963">Cytoplasm</keyword>
<dbReference type="CDD" id="cd00367">
    <property type="entry name" value="PTS-HPr_like"/>
    <property type="match status" value="1"/>
</dbReference>
<dbReference type="InterPro" id="IPR035895">
    <property type="entry name" value="HPr-like_sf"/>
</dbReference>
<evidence type="ECO:0000259" key="4">
    <source>
        <dbReference type="PROSITE" id="PS51350"/>
    </source>
</evidence>